<accession>A0AAW8AP52</accession>
<dbReference type="RefSeq" id="WP_305157713.1">
    <property type="nucleotide sequence ID" value="NZ_JAUUUQ010000031.1"/>
</dbReference>
<comment type="caution">
    <text evidence="1">The sequence shown here is derived from an EMBL/GenBank/DDBJ whole genome shotgun (WGS) entry which is preliminary data.</text>
</comment>
<gene>
    <name evidence="1" type="ORF">Q8G51_04665</name>
</gene>
<evidence type="ECO:0000313" key="2">
    <source>
        <dbReference type="Proteomes" id="UP001242129"/>
    </source>
</evidence>
<reference evidence="1" key="1">
    <citation type="submission" date="2023-07" db="EMBL/GenBank/DDBJ databases">
        <title>Dynamics of blaOXA-23 gene transmission in Acinetobacter spp. from contaminated veterinary surfaces.</title>
        <authorList>
            <person name="Moreira Da Silva J."/>
            <person name="Menezes J."/>
            <person name="Fernandes L."/>
            <person name="Marques C."/>
            <person name="Amaral A."/>
            <person name="Timofte D."/>
            <person name="Pomba C."/>
        </authorList>
    </citation>
    <scope>NUCLEOTIDE SEQUENCE</scope>
    <source>
        <strain evidence="1">CMVB11Z4A1</strain>
    </source>
</reference>
<evidence type="ECO:0008006" key="3">
    <source>
        <dbReference type="Google" id="ProtNLM"/>
    </source>
</evidence>
<organism evidence="1 2">
    <name type="scientific">Acinetobacter lwoffii</name>
    <dbReference type="NCBI Taxonomy" id="28090"/>
    <lineage>
        <taxon>Bacteria</taxon>
        <taxon>Pseudomonadati</taxon>
        <taxon>Pseudomonadota</taxon>
        <taxon>Gammaproteobacteria</taxon>
        <taxon>Moraxellales</taxon>
        <taxon>Moraxellaceae</taxon>
        <taxon>Acinetobacter</taxon>
    </lineage>
</organism>
<dbReference type="EMBL" id="JAUUUS010000031">
    <property type="protein sequence ID" value="MDP1447130.1"/>
    <property type="molecule type" value="Genomic_DNA"/>
</dbReference>
<dbReference type="AlphaFoldDB" id="A0AAW8AP52"/>
<dbReference type="Proteomes" id="UP001242129">
    <property type="component" value="Unassembled WGS sequence"/>
</dbReference>
<proteinExistence type="predicted"/>
<evidence type="ECO:0000313" key="1">
    <source>
        <dbReference type="EMBL" id="MDP1447130.1"/>
    </source>
</evidence>
<protein>
    <recommendedName>
        <fullName evidence="3">CDP-glycerol glycerophosphotransferase family protein</fullName>
    </recommendedName>
</protein>
<sequence>MPENNLYYIYIDSKIEGAIDQLLSYFQADIFHADDCICIYFKFYKDIEKYIHKRFKNTSIRYKFMRKNSDFSFQKNKVVFYLFNAQSNCRVVAHRDLVHVFVTHGESHKLASIKPIIRIYDFVITSGQVGVDRFLKAGIFNSFNIQNEQRVIPMGNTFIGQHSYYAEANSDAMLYAPTWEGGVPSENYCSIGTQATKKLTWLIQINKIKKLYIQVHPNLGHRDKRYLDYLKKMVKDLNKLDIAVILIKSNFRFFERFNYFSCELQTSDDLKPIALRGAVVDISAMEMQLISEHIPTLVLYQEKQLDGLIIPKRIAHLYNAKNSLEAFNIDDTGFQARMKEILNHFDYLIDYQESHLEQKSFRERIHWLCHFATQKKIKLQRQLLSMY</sequence>
<name>A0AAW8AP52_ACILW</name>